<feature type="compositionally biased region" description="Basic and acidic residues" evidence="1">
    <location>
        <begin position="45"/>
        <end position="56"/>
    </location>
</feature>
<proteinExistence type="predicted"/>
<reference evidence="2 3" key="1">
    <citation type="journal article" date="2019" name="Commun. Biol.">
        <title>The bagworm genome reveals a unique fibroin gene that provides high tensile strength.</title>
        <authorList>
            <person name="Kono N."/>
            <person name="Nakamura H."/>
            <person name="Ohtoshi R."/>
            <person name="Tomita M."/>
            <person name="Numata K."/>
            <person name="Arakawa K."/>
        </authorList>
    </citation>
    <scope>NUCLEOTIDE SEQUENCE [LARGE SCALE GENOMIC DNA]</scope>
</reference>
<protein>
    <submittedName>
        <fullName evidence="2">Uncharacterized protein</fullName>
    </submittedName>
</protein>
<organism evidence="2 3">
    <name type="scientific">Eumeta variegata</name>
    <name type="common">Bagworm moth</name>
    <name type="synonym">Eumeta japonica</name>
    <dbReference type="NCBI Taxonomy" id="151549"/>
    <lineage>
        <taxon>Eukaryota</taxon>
        <taxon>Metazoa</taxon>
        <taxon>Ecdysozoa</taxon>
        <taxon>Arthropoda</taxon>
        <taxon>Hexapoda</taxon>
        <taxon>Insecta</taxon>
        <taxon>Pterygota</taxon>
        <taxon>Neoptera</taxon>
        <taxon>Endopterygota</taxon>
        <taxon>Lepidoptera</taxon>
        <taxon>Glossata</taxon>
        <taxon>Ditrysia</taxon>
        <taxon>Tineoidea</taxon>
        <taxon>Psychidae</taxon>
        <taxon>Oiketicinae</taxon>
        <taxon>Eumeta</taxon>
    </lineage>
</organism>
<evidence type="ECO:0000256" key="1">
    <source>
        <dbReference type="SAM" id="MobiDB-lite"/>
    </source>
</evidence>
<gene>
    <name evidence="2" type="ORF">EVAR_8763_1</name>
</gene>
<accession>A0A4C1TTQ3</accession>
<name>A0A4C1TTQ3_EUMVA</name>
<feature type="compositionally biased region" description="Polar residues" evidence="1">
    <location>
        <begin position="59"/>
        <end position="72"/>
    </location>
</feature>
<evidence type="ECO:0000313" key="3">
    <source>
        <dbReference type="Proteomes" id="UP000299102"/>
    </source>
</evidence>
<dbReference type="EMBL" id="BGZK01000087">
    <property type="protein sequence ID" value="GBP17402.1"/>
    <property type="molecule type" value="Genomic_DNA"/>
</dbReference>
<evidence type="ECO:0000313" key="2">
    <source>
        <dbReference type="EMBL" id="GBP17402.1"/>
    </source>
</evidence>
<sequence length="72" mass="8017">MSAPATAEHACALLSETHRRTAARGARPSKLNYLMTLVWRRRRRGGESSRSDKEAQGRIPTSRSNPVTPQKT</sequence>
<dbReference type="AlphaFoldDB" id="A0A4C1TTQ3"/>
<dbReference type="Proteomes" id="UP000299102">
    <property type="component" value="Unassembled WGS sequence"/>
</dbReference>
<comment type="caution">
    <text evidence="2">The sequence shown here is derived from an EMBL/GenBank/DDBJ whole genome shotgun (WGS) entry which is preliminary data.</text>
</comment>
<keyword evidence="3" id="KW-1185">Reference proteome</keyword>
<feature type="region of interest" description="Disordered" evidence="1">
    <location>
        <begin position="40"/>
        <end position="72"/>
    </location>
</feature>